<dbReference type="CDD" id="cd17768">
    <property type="entry name" value="adenosylhopane_nucleosidase_HpnG-like"/>
    <property type="match status" value="1"/>
</dbReference>
<dbReference type="GO" id="GO:0009116">
    <property type="term" value="P:nucleoside metabolic process"/>
    <property type="evidence" value="ECO:0007669"/>
    <property type="project" value="InterPro"/>
</dbReference>
<evidence type="ECO:0000313" key="2">
    <source>
        <dbReference type="EMBL" id="EIC30548.1"/>
    </source>
</evidence>
<dbReference type="GO" id="GO:0019284">
    <property type="term" value="P:L-methionine salvage from S-adenosylmethionine"/>
    <property type="evidence" value="ECO:0007669"/>
    <property type="project" value="TreeGrafter"/>
</dbReference>
<dbReference type="eggNOG" id="COG0775">
    <property type="taxonomic scope" value="Bacteria"/>
</dbReference>
<dbReference type="GO" id="GO:0008782">
    <property type="term" value="F:adenosylhomocysteine nucleosidase activity"/>
    <property type="evidence" value="ECO:0007669"/>
    <property type="project" value="TreeGrafter"/>
</dbReference>
<dbReference type="GO" id="GO:0008930">
    <property type="term" value="F:methylthioadenosine nucleosidase activity"/>
    <property type="evidence" value="ECO:0007669"/>
    <property type="project" value="TreeGrafter"/>
</dbReference>
<dbReference type="InterPro" id="IPR035994">
    <property type="entry name" value="Nucleoside_phosphorylase_sf"/>
</dbReference>
<proteinExistence type="predicted"/>
<dbReference type="PANTHER" id="PTHR46832">
    <property type="entry name" value="5'-METHYLTHIOADENOSINE/S-ADENOSYLHOMOCYSTEINE NUCLEOSIDASE"/>
    <property type="match status" value="1"/>
</dbReference>
<feature type="domain" description="Nucleoside phosphorylase" evidence="1">
    <location>
        <begin position="5"/>
        <end position="180"/>
    </location>
</feature>
<evidence type="ECO:0000313" key="3">
    <source>
        <dbReference type="Proteomes" id="UP000005090"/>
    </source>
</evidence>
<dbReference type="AlphaFoldDB" id="H8GLM1"/>
<protein>
    <submittedName>
        <fullName evidence="2">Nucleoside phosphorylase</fullName>
    </submittedName>
</protein>
<dbReference type="PANTHER" id="PTHR46832:SF1">
    <property type="entry name" value="5'-METHYLTHIOADENOSINE_S-ADENOSYLHOMOCYSTEINE NUCLEOSIDASE"/>
    <property type="match status" value="1"/>
</dbReference>
<dbReference type="Proteomes" id="UP000005090">
    <property type="component" value="Chromosome"/>
</dbReference>
<dbReference type="Pfam" id="PF01048">
    <property type="entry name" value="PNP_UDP_1"/>
    <property type="match status" value="1"/>
</dbReference>
<dbReference type="RefSeq" id="WP_005373206.1">
    <property type="nucleotide sequence ID" value="NZ_CM001475.1"/>
</dbReference>
<sequence length="251" mass="26440">MITGIVVALPEEIVTLTAKRIDKGHCVFIGDKILVACAGMGPKNAAAAAELLISKGASRLISWGCAAALEPSLRAGDLTLADRLLDSENEEITVNPDWLSHTQTVFAEAFIGRHKQAALHTGLLAESHTVVTSGKAKKQLHSFTGALALDMESGTIAKVAHQRGLPFLAIRAIADPAGMGLPEAVVYATDADGEIAIGKLLGYLLLHPAQLPSLIKLGLYFSKAKQTLKQAAGRLESIAEFNSLSADRQTS</sequence>
<accession>H8GLM1</accession>
<gene>
    <name evidence="2" type="ORF">Metal_2861</name>
</gene>
<dbReference type="InterPro" id="IPR000845">
    <property type="entry name" value="Nucleoside_phosphorylase_d"/>
</dbReference>
<reference evidence="2 3" key="1">
    <citation type="journal article" date="2013" name="Genome Announc.">
        <title>Genome Sequence of the Obligate Gammaproteobacterial Methanotroph Methylomicrobium album Strain BG8.</title>
        <authorList>
            <person name="Kits K.D."/>
            <person name="Kalyuzhnaya M.G."/>
            <person name="Klotz M.G."/>
            <person name="Jetten M.S."/>
            <person name="Op den Camp H.J."/>
            <person name="Vuilleumier S."/>
            <person name="Bringel F."/>
            <person name="Dispirito A.A."/>
            <person name="Murrell J.C."/>
            <person name="Bruce D."/>
            <person name="Cheng J.F."/>
            <person name="Copeland A."/>
            <person name="Goodwin L."/>
            <person name="Hauser L."/>
            <person name="Lajus A."/>
            <person name="Land M.L."/>
            <person name="Lapidus A."/>
            <person name="Lucas S."/>
            <person name="Medigue C."/>
            <person name="Pitluck S."/>
            <person name="Woyke T."/>
            <person name="Zeytun A."/>
            <person name="Stein L.Y."/>
        </authorList>
    </citation>
    <scope>NUCLEOTIDE SEQUENCE [LARGE SCALE GENOMIC DNA]</scope>
    <source>
        <strain evidence="2 3">BG8</strain>
    </source>
</reference>
<dbReference type="GO" id="GO:0005829">
    <property type="term" value="C:cytosol"/>
    <property type="evidence" value="ECO:0007669"/>
    <property type="project" value="TreeGrafter"/>
</dbReference>
<dbReference type="EMBL" id="CM001475">
    <property type="protein sequence ID" value="EIC30548.1"/>
    <property type="molecule type" value="Genomic_DNA"/>
</dbReference>
<evidence type="ECO:0000259" key="1">
    <source>
        <dbReference type="Pfam" id="PF01048"/>
    </source>
</evidence>
<dbReference type="HOGENOM" id="CLU_031248_4_2_6"/>
<dbReference type="STRING" id="686340.Metal_2861"/>
<dbReference type="SUPFAM" id="SSF53167">
    <property type="entry name" value="Purine and uridine phosphorylases"/>
    <property type="match status" value="1"/>
</dbReference>
<dbReference type="Gene3D" id="3.40.50.1580">
    <property type="entry name" value="Nucleoside phosphorylase domain"/>
    <property type="match status" value="1"/>
</dbReference>
<keyword evidence="3" id="KW-1185">Reference proteome</keyword>
<organism evidence="2 3">
    <name type="scientific">Methylomicrobium album BG8</name>
    <dbReference type="NCBI Taxonomy" id="686340"/>
    <lineage>
        <taxon>Bacteria</taxon>
        <taxon>Pseudomonadati</taxon>
        <taxon>Pseudomonadota</taxon>
        <taxon>Gammaproteobacteria</taxon>
        <taxon>Methylococcales</taxon>
        <taxon>Methylococcaceae</taxon>
        <taxon>Methylomicrobium</taxon>
    </lineage>
</organism>
<name>H8GLM1_METAL</name>